<evidence type="ECO:0000313" key="2">
    <source>
        <dbReference type="Proteomes" id="UP000887566"/>
    </source>
</evidence>
<dbReference type="WBParaSite" id="PSAMB.scaffold4021size15968.g23218.t1">
    <property type="protein sequence ID" value="PSAMB.scaffold4021size15968.g23218.t1"/>
    <property type="gene ID" value="PSAMB.scaffold4021size15968.g23218"/>
</dbReference>
<accession>A0A914WHG0</accession>
<keyword evidence="2" id="KW-1185">Reference proteome</keyword>
<reference evidence="3" key="1">
    <citation type="submission" date="2022-11" db="UniProtKB">
        <authorList>
            <consortium name="WormBaseParasite"/>
        </authorList>
    </citation>
    <scope>IDENTIFICATION</scope>
</reference>
<dbReference type="PANTHER" id="PTHR43250">
    <property type="entry name" value="EXODEOXYRIBONUCLEASE III"/>
    <property type="match status" value="1"/>
</dbReference>
<feature type="compositionally biased region" description="Polar residues" evidence="1">
    <location>
        <begin position="1"/>
        <end position="10"/>
    </location>
</feature>
<dbReference type="GO" id="GO:0008311">
    <property type="term" value="F:double-stranded DNA 3'-5' DNA exonuclease activity"/>
    <property type="evidence" value="ECO:0007669"/>
    <property type="project" value="InterPro"/>
</dbReference>
<proteinExistence type="predicted"/>
<feature type="region of interest" description="Disordered" evidence="1">
    <location>
        <begin position="1"/>
        <end position="34"/>
    </location>
</feature>
<dbReference type="AlphaFoldDB" id="A0A914WHG0"/>
<dbReference type="InterPro" id="IPR036691">
    <property type="entry name" value="Endo/exonu/phosph_ase_sf"/>
</dbReference>
<dbReference type="GO" id="GO:0006281">
    <property type="term" value="P:DNA repair"/>
    <property type="evidence" value="ECO:0007669"/>
    <property type="project" value="InterPro"/>
</dbReference>
<protein>
    <submittedName>
        <fullName evidence="3">Uncharacterized protein</fullName>
    </submittedName>
</protein>
<dbReference type="Proteomes" id="UP000887566">
    <property type="component" value="Unplaced"/>
</dbReference>
<evidence type="ECO:0000256" key="1">
    <source>
        <dbReference type="SAM" id="MobiDB-lite"/>
    </source>
</evidence>
<evidence type="ECO:0000313" key="3">
    <source>
        <dbReference type="WBParaSite" id="PSAMB.scaffold4021size15968.g23218.t1"/>
    </source>
</evidence>
<sequence>MDQVSTTAQVRVSPGSDAYCPHPSGVSSQQGLPRNRRARLKKQAFRVATLSIGTLMGRGRELANLLRRRRVHMASLQETQWKGAKAKELGDGYNLLYNGGPLGQNGVGVVICKELKDKVVDVQ</sequence>
<dbReference type="SUPFAM" id="SSF56219">
    <property type="entry name" value="DNase I-like"/>
    <property type="match status" value="1"/>
</dbReference>
<organism evidence="2 3">
    <name type="scientific">Plectus sambesii</name>
    <dbReference type="NCBI Taxonomy" id="2011161"/>
    <lineage>
        <taxon>Eukaryota</taxon>
        <taxon>Metazoa</taxon>
        <taxon>Ecdysozoa</taxon>
        <taxon>Nematoda</taxon>
        <taxon>Chromadorea</taxon>
        <taxon>Plectida</taxon>
        <taxon>Plectina</taxon>
        <taxon>Plectoidea</taxon>
        <taxon>Plectidae</taxon>
        <taxon>Plectus</taxon>
    </lineage>
</organism>
<dbReference type="PANTHER" id="PTHR43250:SF2">
    <property type="entry name" value="EXODEOXYRIBONUCLEASE III"/>
    <property type="match status" value="1"/>
</dbReference>
<name>A0A914WHG0_9BILA</name>
<dbReference type="InterPro" id="IPR037493">
    <property type="entry name" value="ExoIII-like"/>
</dbReference>